<evidence type="ECO:0000313" key="2">
    <source>
        <dbReference type="Proteomes" id="UP001432322"/>
    </source>
</evidence>
<dbReference type="EMBL" id="BTSY01000003">
    <property type="protein sequence ID" value="GMT17189.1"/>
    <property type="molecule type" value="Genomic_DNA"/>
</dbReference>
<organism evidence="1 2">
    <name type="scientific">Pristionchus fissidentatus</name>
    <dbReference type="NCBI Taxonomy" id="1538716"/>
    <lineage>
        <taxon>Eukaryota</taxon>
        <taxon>Metazoa</taxon>
        <taxon>Ecdysozoa</taxon>
        <taxon>Nematoda</taxon>
        <taxon>Chromadorea</taxon>
        <taxon>Rhabditida</taxon>
        <taxon>Rhabditina</taxon>
        <taxon>Diplogasteromorpha</taxon>
        <taxon>Diplogasteroidea</taxon>
        <taxon>Neodiplogasteridae</taxon>
        <taxon>Pristionchus</taxon>
    </lineage>
</organism>
<feature type="non-terminal residue" evidence="1">
    <location>
        <position position="1"/>
    </location>
</feature>
<feature type="non-terminal residue" evidence="1">
    <location>
        <position position="113"/>
    </location>
</feature>
<sequence length="113" mass="12823">NLDFENNDFFQNIRGFSIPPTTVELVTQFGNAEPIKYLYATPDLTAKRELDMIPIVFGRIEEKNEEDETTILPEKEADVADNSAMAEHIAQYKETLRGNKRKSSLITASTPMK</sequence>
<proteinExistence type="predicted"/>
<keyword evidence="2" id="KW-1185">Reference proteome</keyword>
<comment type="caution">
    <text evidence="1">The sequence shown here is derived from an EMBL/GenBank/DDBJ whole genome shotgun (WGS) entry which is preliminary data.</text>
</comment>
<gene>
    <name evidence="1" type="ORF">PFISCL1PPCAC_8486</name>
</gene>
<dbReference type="AlphaFoldDB" id="A0AAV5VFG9"/>
<name>A0AAV5VFG9_9BILA</name>
<evidence type="ECO:0000313" key="1">
    <source>
        <dbReference type="EMBL" id="GMT17189.1"/>
    </source>
</evidence>
<protein>
    <submittedName>
        <fullName evidence="1">Uncharacterized protein</fullName>
    </submittedName>
</protein>
<dbReference type="Proteomes" id="UP001432322">
    <property type="component" value="Unassembled WGS sequence"/>
</dbReference>
<accession>A0AAV5VFG9</accession>
<reference evidence="1" key="1">
    <citation type="submission" date="2023-10" db="EMBL/GenBank/DDBJ databases">
        <title>Genome assembly of Pristionchus species.</title>
        <authorList>
            <person name="Yoshida K."/>
            <person name="Sommer R.J."/>
        </authorList>
    </citation>
    <scope>NUCLEOTIDE SEQUENCE</scope>
    <source>
        <strain evidence="1">RS5133</strain>
    </source>
</reference>